<reference evidence="7" key="1">
    <citation type="journal article" date="2018" name="DNA Res.">
        <title>Multiple hybrid de novo genome assembly of finger millet, an orphan allotetraploid crop.</title>
        <authorList>
            <person name="Hatakeyama M."/>
            <person name="Aluri S."/>
            <person name="Balachadran M.T."/>
            <person name="Sivarajan S.R."/>
            <person name="Patrignani A."/>
            <person name="Gruter S."/>
            <person name="Poveda L."/>
            <person name="Shimizu-Inatsugi R."/>
            <person name="Baeten J."/>
            <person name="Francoijs K.J."/>
            <person name="Nataraja K.N."/>
            <person name="Reddy Y.A.N."/>
            <person name="Phadnis S."/>
            <person name="Ravikumar R.L."/>
            <person name="Schlapbach R."/>
            <person name="Sreeman S.M."/>
            <person name="Shimizu K.K."/>
        </authorList>
    </citation>
    <scope>NUCLEOTIDE SEQUENCE</scope>
</reference>
<dbReference type="Pfam" id="PF13639">
    <property type="entry name" value="zf-RING_2"/>
    <property type="match status" value="1"/>
</dbReference>
<organism evidence="7 8">
    <name type="scientific">Eleusine coracana subsp. coracana</name>
    <dbReference type="NCBI Taxonomy" id="191504"/>
    <lineage>
        <taxon>Eukaryota</taxon>
        <taxon>Viridiplantae</taxon>
        <taxon>Streptophyta</taxon>
        <taxon>Embryophyta</taxon>
        <taxon>Tracheophyta</taxon>
        <taxon>Spermatophyta</taxon>
        <taxon>Magnoliopsida</taxon>
        <taxon>Liliopsida</taxon>
        <taxon>Poales</taxon>
        <taxon>Poaceae</taxon>
        <taxon>PACMAD clade</taxon>
        <taxon>Chloridoideae</taxon>
        <taxon>Cynodonteae</taxon>
        <taxon>Eleusininae</taxon>
        <taxon>Eleusine</taxon>
    </lineage>
</organism>
<sequence length="218" mass="23788">MEPSHLWCYACSRLHRRPHGGQDGSGCARCGNPAAALESVVDVVDSRAFLHSCHPDRAHRTSSHHADDDAEADPPLPTATVRDAGRDCAVCMEALAAGSSALVTPCGHAYHPRCVAPWLRAKGTCPLCRARVVDDVVGAADDDDRGDGLVLCRFHSGRLGLGRRVAGRVFNVRVLDADGNLERPRPARGFKTMLLRAVEMSVRAVFRRDRFFRELQQT</sequence>
<dbReference type="SUPFAM" id="SSF57850">
    <property type="entry name" value="RING/U-box"/>
    <property type="match status" value="1"/>
</dbReference>
<evidence type="ECO:0000313" key="7">
    <source>
        <dbReference type="EMBL" id="GJN17187.1"/>
    </source>
</evidence>
<dbReference type="PANTHER" id="PTHR45931">
    <property type="entry name" value="SI:CH211-59O9.10"/>
    <property type="match status" value="1"/>
</dbReference>
<dbReference type="AlphaFoldDB" id="A0AAV5E453"/>
<evidence type="ECO:0000256" key="1">
    <source>
        <dbReference type="ARBA" id="ARBA00022723"/>
    </source>
</evidence>
<evidence type="ECO:0000313" key="8">
    <source>
        <dbReference type="Proteomes" id="UP001054889"/>
    </source>
</evidence>
<gene>
    <name evidence="7" type="primary">gb04237</name>
    <name evidence="7" type="ORF">PR202_gb04237</name>
</gene>
<evidence type="ECO:0000256" key="3">
    <source>
        <dbReference type="ARBA" id="ARBA00022833"/>
    </source>
</evidence>
<evidence type="ECO:0000256" key="4">
    <source>
        <dbReference type="PROSITE-ProRule" id="PRU00175"/>
    </source>
</evidence>
<proteinExistence type="predicted"/>
<comment type="caution">
    <text evidence="7">The sequence shown here is derived from an EMBL/GenBank/DDBJ whole genome shotgun (WGS) entry which is preliminary data.</text>
</comment>
<reference evidence="7" key="2">
    <citation type="submission" date="2021-12" db="EMBL/GenBank/DDBJ databases">
        <title>Resequencing data analysis of finger millet.</title>
        <authorList>
            <person name="Hatakeyama M."/>
            <person name="Aluri S."/>
            <person name="Balachadran M.T."/>
            <person name="Sivarajan S.R."/>
            <person name="Poveda L."/>
            <person name="Shimizu-Inatsugi R."/>
            <person name="Schlapbach R."/>
            <person name="Sreeman S.M."/>
            <person name="Shimizu K.K."/>
        </authorList>
    </citation>
    <scope>NUCLEOTIDE SEQUENCE</scope>
</reference>
<dbReference type="EMBL" id="BQKI01000073">
    <property type="protein sequence ID" value="GJN17187.1"/>
    <property type="molecule type" value="Genomic_DNA"/>
</dbReference>
<dbReference type="SMART" id="SM00184">
    <property type="entry name" value="RING"/>
    <property type="match status" value="1"/>
</dbReference>
<protein>
    <recommendedName>
        <fullName evidence="6">RING-type domain-containing protein</fullName>
    </recommendedName>
</protein>
<dbReference type="PROSITE" id="PS50089">
    <property type="entry name" value="ZF_RING_2"/>
    <property type="match status" value="1"/>
</dbReference>
<keyword evidence="2 4" id="KW-0863">Zinc-finger</keyword>
<dbReference type="InterPro" id="IPR001841">
    <property type="entry name" value="Znf_RING"/>
</dbReference>
<evidence type="ECO:0000256" key="5">
    <source>
        <dbReference type="SAM" id="MobiDB-lite"/>
    </source>
</evidence>
<dbReference type="GO" id="GO:0005634">
    <property type="term" value="C:nucleus"/>
    <property type="evidence" value="ECO:0007669"/>
    <property type="project" value="TreeGrafter"/>
</dbReference>
<keyword evidence="8" id="KW-1185">Reference proteome</keyword>
<evidence type="ECO:0000256" key="2">
    <source>
        <dbReference type="ARBA" id="ARBA00022771"/>
    </source>
</evidence>
<evidence type="ECO:0000259" key="6">
    <source>
        <dbReference type="PROSITE" id="PS50089"/>
    </source>
</evidence>
<dbReference type="InterPro" id="IPR051834">
    <property type="entry name" value="RING_finger_E3_ligase"/>
</dbReference>
<accession>A0AAV5E453</accession>
<dbReference type="Gene3D" id="3.30.40.10">
    <property type="entry name" value="Zinc/RING finger domain, C3HC4 (zinc finger)"/>
    <property type="match status" value="1"/>
</dbReference>
<name>A0AAV5E453_ELECO</name>
<dbReference type="GO" id="GO:0006511">
    <property type="term" value="P:ubiquitin-dependent protein catabolic process"/>
    <property type="evidence" value="ECO:0007669"/>
    <property type="project" value="TreeGrafter"/>
</dbReference>
<dbReference type="PANTHER" id="PTHR45931:SF3">
    <property type="entry name" value="RING ZINC FINGER-CONTAINING PROTEIN"/>
    <property type="match status" value="1"/>
</dbReference>
<keyword evidence="3" id="KW-0862">Zinc</keyword>
<dbReference type="InterPro" id="IPR013083">
    <property type="entry name" value="Znf_RING/FYVE/PHD"/>
</dbReference>
<feature type="domain" description="RING-type" evidence="6">
    <location>
        <begin position="88"/>
        <end position="129"/>
    </location>
</feature>
<feature type="region of interest" description="Disordered" evidence="5">
    <location>
        <begin position="59"/>
        <end position="78"/>
    </location>
</feature>
<keyword evidence="1" id="KW-0479">Metal-binding</keyword>
<dbReference type="GO" id="GO:0008270">
    <property type="term" value="F:zinc ion binding"/>
    <property type="evidence" value="ECO:0007669"/>
    <property type="project" value="UniProtKB-KW"/>
</dbReference>
<dbReference type="Proteomes" id="UP001054889">
    <property type="component" value="Unassembled WGS sequence"/>
</dbReference>
<dbReference type="GO" id="GO:0061630">
    <property type="term" value="F:ubiquitin protein ligase activity"/>
    <property type="evidence" value="ECO:0007669"/>
    <property type="project" value="TreeGrafter"/>
</dbReference>